<gene>
    <name evidence="3" type="ORF">LARI1_G008040</name>
</gene>
<feature type="transmembrane region" description="Helical" evidence="2">
    <location>
        <begin position="86"/>
        <end position="106"/>
    </location>
</feature>
<dbReference type="GO" id="GO:0005619">
    <property type="term" value="C:ascospore wall"/>
    <property type="evidence" value="ECO:0007669"/>
    <property type="project" value="TreeGrafter"/>
</dbReference>
<dbReference type="EMBL" id="QGMF01000926">
    <property type="protein sequence ID" value="TVY13541.1"/>
    <property type="molecule type" value="Genomic_DNA"/>
</dbReference>
<keyword evidence="2" id="KW-0472">Membrane</keyword>
<dbReference type="InterPro" id="IPR052786">
    <property type="entry name" value="Spore_wall_assembly"/>
</dbReference>
<feature type="transmembrane region" description="Helical" evidence="2">
    <location>
        <begin position="20"/>
        <end position="40"/>
    </location>
</feature>
<keyword evidence="4" id="KW-1185">Reference proteome</keyword>
<evidence type="ECO:0000313" key="3">
    <source>
        <dbReference type="EMBL" id="TVY13541.1"/>
    </source>
</evidence>
<evidence type="ECO:0000313" key="4">
    <source>
        <dbReference type="Proteomes" id="UP000469559"/>
    </source>
</evidence>
<feature type="transmembrane region" description="Helical" evidence="2">
    <location>
        <begin position="52"/>
        <end position="80"/>
    </location>
</feature>
<evidence type="ECO:0000256" key="2">
    <source>
        <dbReference type="SAM" id="Phobius"/>
    </source>
</evidence>
<keyword evidence="2" id="KW-1133">Transmembrane helix</keyword>
<feature type="transmembrane region" description="Helical" evidence="2">
    <location>
        <begin position="238"/>
        <end position="260"/>
    </location>
</feature>
<dbReference type="GO" id="GO:0005811">
    <property type="term" value="C:lipid droplet"/>
    <property type="evidence" value="ECO:0007669"/>
    <property type="project" value="TreeGrafter"/>
</dbReference>
<name>A0A8T9B2I5_9HELO</name>
<dbReference type="PANTHER" id="PTHR34292">
    <property type="entry name" value="OUTER SPORE WALL PROTEIN LDS1"/>
    <property type="match status" value="1"/>
</dbReference>
<comment type="caution">
    <text evidence="3">The sequence shown here is derived from an EMBL/GenBank/DDBJ whole genome shotgun (WGS) entry which is preliminary data.</text>
</comment>
<feature type="region of interest" description="Disordered" evidence="1">
    <location>
        <begin position="284"/>
        <end position="311"/>
    </location>
</feature>
<protein>
    <recommendedName>
        <fullName evidence="5">Outer spore wall protein RRT8</fullName>
    </recommendedName>
</protein>
<reference evidence="3 4" key="1">
    <citation type="submission" date="2018-05" db="EMBL/GenBank/DDBJ databases">
        <title>Whole genome sequencing for identification of molecular markers to develop diagnostic detection tools for the regulated plant pathogen Lachnellula willkommii.</title>
        <authorList>
            <person name="Giroux E."/>
            <person name="Bilodeau G."/>
        </authorList>
    </citation>
    <scope>NUCLEOTIDE SEQUENCE [LARGE SCALE GENOMIC DNA]</scope>
    <source>
        <strain evidence="3 4">CBS 203.66</strain>
    </source>
</reference>
<dbReference type="OrthoDB" id="2107885at2759"/>
<keyword evidence="2" id="KW-0812">Transmembrane</keyword>
<organism evidence="3 4">
    <name type="scientific">Lachnellula arida</name>
    <dbReference type="NCBI Taxonomy" id="1316785"/>
    <lineage>
        <taxon>Eukaryota</taxon>
        <taxon>Fungi</taxon>
        <taxon>Dikarya</taxon>
        <taxon>Ascomycota</taxon>
        <taxon>Pezizomycotina</taxon>
        <taxon>Leotiomycetes</taxon>
        <taxon>Helotiales</taxon>
        <taxon>Lachnaceae</taxon>
        <taxon>Lachnellula</taxon>
    </lineage>
</organism>
<evidence type="ECO:0008006" key="5">
    <source>
        <dbReference type="Google" id="ProtNLM"/>
    </source>
</evidence>
<dbReference type="GO" id="GO:0005628">
    <property type="term" value="C:prospore membrane"/>
    <property type="evidence" value="ECO:0007669"/>
    <property type="project" value="TreeGrafter"/>
</dbReference>
<evidence type="ECO:0000256" key="1">
    <source>
        <dbReference type="SAM" id="MobiDB-lite"/>
    </source>
</evidence>
<proteinExistence type="predicted"/>
<dbReference type="PANTHER" id="PTHR34292:SF1">
    <property type="entry name" value="OUTER SPORE WALL PROTEIN RRT8"/>
    <property type="match status" value="1"/>
</dbReference>
<dbReference type="Proteomes" id="UP000469559">
    <property type="component" value="Unassembled WGS sequence"/>
</dbReference>
<feature type="compositionally biased region" description="Pro residues" evidence="1">
    <location>
        <begin position="302"/>
        <end position="311"/>
    </location>
</feature>
<dbReference type="AlphaFoldDB" id="A0A8T9B2I5"/>
<feature type="compositionally biased region" description="Acidic residues" evidence="1">
    <location>
        <begin position="292"/>
        <end position="301"/>
    </location>
</feature>
<sequence length="311" mass="34703">MPSATNTNNPTARTTALQPLRHIVSASYLYPFKGIYFFLTHRDFYPLFGRRLIPLTITSIVVLGLLFTFTYLPQAAFLLIFHGPTAWVNAVFLVLGEAQVVIALLFEALLVDETLVDVFDVRFLLSSLSYPSQIQVQVQSQVQAILTNNTTPLSPPRTPVQSLGPPTTSCIYSPFSLSLLLQFIILLPLNLIPIIGTPAFLILTGAKAGPLHHYRYFQLLGLSKKERKAEIRRRRLRYTWFGSVALVLQLVPVLSMFFLLTTACGSALWVVELEARKREGERLGGEARVGYDPDEVGDEDLPPPPYSDDPV</sequence>
<accession>A0A8T9B2I5</accession>